<protein>
    <recommendedName>
        <fullName evidence="4">DoxX family protein</fullName>
    </recommendedName>
</protein>
<evidence type="ECO:0000313" key="2">
    <source>
        <dbReference type="EMBL" id="MDI2112073.1"/>
    </source>
</evidence>
<feature type="transmembrane region" description="Helical" evidence="1">
    <location>
        <begin position="20"/>
        <end position="40"/>
    </location>
</feature>
<dbReference type="Proteomes" id="UP001431775">
    <property type="component" value="Unassembled WGS sequence"/>
</dbReference>
<gene>
    <name evidence="2" type="ORF">QJV33_02015</name>
</gene>
<proteinExistence type="predicted"/>
<organism evidence="2 3">
    <name type="scientific">Commensalibacter nepenthis</name>
    <dbReference type="NCBI Taxonomy" id="3043872"/>
    <lineage>
        <taxon>Bacteria</taxon>
        <taxon>Pseudomonadati</taxon>
        <taxon>Pseudomonadota</taxon>
        <taxon>Alphaproteobacteria</taxon>
        <taxon>Acetobacterales</taxon>
        <taxon>Acetobacteraceae</taxon>
    </lineage>
</organism>
<feature type="transmembrane region" description="Helical" evidence="1">
    <location>
        <begin position="52"/>
        <end position="71"/>
    </location>
</feature>
<keyword evidence="3" id="KW-1185">Reference proteome</keyword>
<evidence type="ECO:0000256" key="1">
    <source>
        <dbReference type="SAM" id="Phobius"/>
    </source>
</evidence>
<sequence length="137" mass="15800">MVKRLLNSMKTHDHWFAEWWSSILLVVVGVYGLCVPNSFIIQQSFIDGFIKILPAHLWEFLFIFVGLFQLVSLGCDNLLGRGFAAFFASILLIWGTLNILVYGQWHFSLVAWGIFASINLYALYRIARGIEKHYELL</sequence>
<dbReference type="EMBL" id="JASBAN010000001">
    <property type="protein sequence ID" value="MDI2112073.1"/>
    <property type="molecule type" value="Genomic_DNA"/>
</dbReference>
<accession>A0ABT6Q597</accession>
<keyword evidence="1" id="KW-0812">Transmembrane</keyword>
<feature type="transmembrane region" description="Helical" evidence="1">
    <location>
        <begin position="109"/>
        <end position="127"/>
    </location>
</feature>
<evidence type="ECO:0000313" key="3">
    <source>
        <dbReference type="Proteomes" id="UP001431775"/>
    </source>
</evidence>
<evidence type="ECO:0008006" key="4">
    <source>
        <dbReference type="Google" id="ProtNLM"/>
    </source>
</evidence>
<comment type="caution">
    <text evidence="2">The sequence shown here is derived from an EMBL/GenBank/DDBJ whole genome shotgun (WGS) entry which is preliminary data.</text>
</comment>
<keyword evidence="1" id="KW-1133">Transmembrane helix</keyword>
<keyword evidence="1" id="KW-0472">Membrane</keyword>
<name>A0ABT6Q597_9PROT</name>
<dbReference type="RefSeq" id="WP_281461746.1">
    <property type="nucleotide sequence ID" value="NZ_JASBAN010000001.1"/>
</dbReference>
<feature type="transmembrane region" description="Helical" evidence="1">
    <location>
        <begin position="83"/>
        <end position="102"/>
    </location>
</feature>
<reference evidence="2" key="1">
    <citation type="submission" date="2023-05" db="EMBL/GenBank/DDBJ databases">
        <title>Whole genome sequence of Commensalibacter sp.</title>
        <authorList>
            <person name="Charoenyingcharoen P."/>
            <person name="Yukphan P."/>
        </authorList>
    </citation>
    <scope>NUCLEOTIDE SEQUENCE</scope>
    <source>
        <strain evidence="2">TBRC 10068</strain>
    </source>
</reference>